<proteinExistence type="predicted"/>
<reference evidence="2 3" key="1">
    <citation type="submission" date="2019-05" db="EMBL/GenBank/DDBJ databases">
        <title>A Chromosome-scale Meerkat (S. suricatta) Genome Assembly.</title>
        <authorList>
            <person name="Dudchenko O."/>
            <person name="Lieberman Aiden E."/>
            <person name="Tung J."/>
            <person name="Barreiro L.B."/>
            <person name="Clutton-Brock T.H."/>
        </authorList>
    </citation>
    <scope>NUCLEOTIDE SEQUENCE [LARGE SCALE GENOMIC DNA]</scope>
</reference>
<reference evidence="2" key="2">
    <citation type="submission" date="2025-08" db="UniProtKB">
        <authorList>
            <consortium name="Ensembl"/>
        </authorList>
    </citation>
    <scope>IDENTIFICATION</scope>
</reference>
<organism evidence="2 3">
    <name type="scientific">Suricata suricatta</name>
    <name type="common">Meerkat</name>
    <dbReference type="NCBI Taxonomy" id="37032"/>
    <lineage>
        <taxon>Eukaryota</taxon>
        <taxon>Metazoa</taxon>
        <taxon>Chordata</taxon>
        <taxon>Craniata</taxon>
        <taxon>Vertebrata</taxon>
        <taxon>Euteleostomi</taxon>
        <taxon>Mammalia</taxon>
        <taxon>Eutheria</taxon>
        <taxon>Laurasiatheria</taxon>
        <taxon>Carnivora</taxon>
        <taxon>Feliformia</taxon>
        <taxon>Herpestidae</taxon>
        <taxon>Suricata</taxon>
    </lineage>
</organism>
<feature type="region of interest" description="Disordered" evidence="1">
    <location>
        <begin position="1"/>
        <end position="29"/>
    </location>
</feature>
<dbReference type="Proteomes" id="UP000472268">
    <property type="component" value="Chromosome 15"/>
</dbReference>
<evidence type="ECO:0000256" key="1">
    <source>
        <dbReference type="SAM" id="MobiDB-lite"/>
    </source>
</evidence>
<gene>
    <name evidence="2" type="primary">GLI4</name>
</gene>
<evidence type="ECO:0000313" key="3">
    <source>
        <dbReference type="Proteomes" id="UP000472268"/>
    </source>
</evidence>
<feature type="compositionally biased region" description="Basic and acidic residues" evidence="1">
    <location>
        <begin position="1"/>
        <end position="11"/>
    </location>
</feature>
<accession>A0A673ULK2</accession>
<keyword evidence="3" id="KW-1185">Reference proteome</keyword>
<sequence>MATLGDGREPPRVPSPVNLASPGTPGTHRREAWLHLHGHQHDSPGCSPEVLSQPSDLDLREVEEVRIGSNPCWPGE</sequence>
<name>A0A673ULK2_SURSU</name>
<dbReference type="AlphaFoldDB" id="A0A673ULK2"/>
<protein>
    <submittedName>
        <fullName evidence="2">GLI family zinc finger 4</fullName>
    </submittedName>
</protein>
<evidence type="ECO:0000313" key="2">
    <source>
        <dbReference type="Ensembl" id="ENSSSUP00005022326.1"/>
    </source>
</evidence>
<dbReference type="Ensembl" id="ENSSSUT00005025583.1">
    <property type="protein sequence ID" value="ENSSSUP00005022326.1"/>
    <property type="gene ID" value="ENSSSUG00005014573.1"/>
</dbReference>
<reference evidence="2" key="3">
    <citation type="submission" date="2025-09" db="UniProtKB">
        <authorList>
            <consortium name="Ensembl"/>
        </authorList>
    </citation>
    <scope>IDENTIFICATION</scope>
</reference>